<keyword evidence="1" id="KW-0812">Transmembrane</keyword>
<feature type="transmembrane region" description="Helical" evidence="1">
    <location>
        <begin position="105"/>
        <end position="126"/>
    </location>
</feature>
<dbReference type="GO" id="GO:0016020">
    <property type="term" value="C:membrane"/>
    <property type="evidence" value="ECO:0007669"/>
    <property type="project" value="InterPro"/>
</dbReference>
<keyword evidence="1" id="KW-0472">Membrane</keyword>
<dbReference type="AlphaFoldDB" id="A0A409XAI3"/>
<evidence type="ECO:0000313" key="3">
    <source>
        <dbReference type="Proteomes" id="UP000283269"/>
    </source>
</evidence>
<name>A0A409XAI3_PSICY</name>
<comment type="caution">
    <text evidence="2">The sequence shown here is derived from an EMBL/GenBank/DDBJ whole genome shotgun (WGS) entry which is preliminary data.</text>
</comment>
<feature type="transmembrane region" description="Helical" evidence="1">
    <location>
        <begin position="188"/>
        <end position="206"/>
    </location>
</feature>
<dbReference type="Gene3D" id="1.10.3370.10">
    <property type="entry name" value="SecY subunit domain"/>
    <property type="match status" value="2"/>
</dbReference>
<dbReference type="GO" id="GO:0015031">
    <property type="term" value="P:protein transport"/>
    <property type="evidence" value="ECO:0007669"/>
    <property type="project" value="InterPro"/>
</dbReference>
<gene>
    <name evidence="2" type="ORF">CVT25_008833</name>
</gene>
<feature type="transmembrane region" description="Helical" evidence="1">
    <location>
        <begin position="146"/>
        <end position="167"/>
    </location>
</feature>
<proteinExistence type="predicted"/>
<organism evidence="2 3">
    <name type="scientific">Psilocybe cyanescens</name>
    <dbReference type="NCBI Taxonomy" id="93625"/>
    <lineage>
        <taxon>Eukaryota</taxon>
        <taxon>Fungi</taxon>
        <taxon>Dikarya</taxon>
        <taxon>Basidiomycota</taxon>
        <taxon>Agaricomycotina</taxon>
        <taxon>Agaricomycetes</taxon>
        <taxon>Agaricomycetidae</taxon>
        <taxon>Agaricales</taxon>
        <taxon>Agaricineae</taxon>
        <taxon>Strophariaceae</taxon>
        <taxon>Psilocybe</taxon>
    </lineage>
</organism>
<sequence length="231" mass="24985">MDGGNTPYLASVQVPQYGIITQYHAYYYLGMIMQLLAGANHFDVDFSFKDDWALFGGAQEATVYVLTGLCDQLSDLVAGVCMLLIIRLIVAALIGVVLEELLQTGYGLGSCINLFIATNIWMSIVWKVILPTTVNTGNRKKFEGVIMLQSALTSNVFIMLQMLATRFTRTLLVKVMAGHHEGSMYRDLKRVIPTAAAFGGAILGLLSVAADLSGAIDSGMGILMAVSIIYS</sequence>
<keyword evidence="3" id="KW-1185">Reference proteome</keyword>
<reference evidence="2 3" key="1">
    <citation type="journal article" date="2018" name="Evol. Lett.">
        <title>Horizontal gene cluster transfer increased hallucinogenic mushroom diversity.</title>
        <authorList>
            <person name="Reynolds H.T."/>
            <person name="Vijayakumar V."/>
            <person name="Gluck-Thaler E."/>
            <person name="Korotkin H.B."/>
            <person name="Matheny P.B."/>
            <person name="Slot J.C."/>
        </authorList>
    </citation>
    <scope>NUCLEOTIDE SEQUENCE [LARGE SCALE GENOMIC DNA]</scope>
    <source>
        <strain evidence="2 3">2631</strain>
    </source>
</reference>
<dbReference type="InterPro" id="IPR023201">
    <property type="entry name" value="SecY_dom_sf"/>
</dbReference>
<dbReference type="STRING" id="93625.A0A409XAI3"/>
<protein>
    <submittedName>
        <fullName evidence="2">Uncharacterized protein</fullName>
    </submittedName>
</protein>
<keyword evidence="1" id="KW-1133">Transmembrane helix</keyword>
<evidence type="ECO:0000313" key="2">
    <source>
        <dbReference type="EMBL" id="PPQ87789.1"/>
    </source>
</evidence>
<dbReference type="Proteomes" id="UP000283269">
    <property type="component" value="Unassembled WGS sequence"/>
</dbReference>
<accession>A0A409XAI3</accession>
<evidence type="ECO:0000256" key="1">
    <source>
        <dbReference type="SAM" id="Phobius"/>
    </source>
</evidence>
<feature type="transmembrane region" description="Helical" evidence="1">
    <location>
        <begin position="76"/>
        <end position="98"/>
    </location>
</feature>
<dbReference type="SUPFAM" id="SSF103491">
    <property type="entry name" value="Preprotein translocase SecY subunit"/>
    <property type="match status" value="1"/>
</dbReference>
<dbReference type="OrthoDB" id="3010309at2759"/>
<dbReference type="PANTHER" id="PTHR10906">
    <property type="entry name" value="SECY/SEC61-ALPHA FAMILY MEMBER"/>
    <property type="match status" value="1"/>
</dbReference>
<dbReference type="InParanoid" id="A0A409XAI3"/>
<dbReference type="EMBL" id="NHYD01002207">
    <property type="protein sequence ID" value="PPQ87789.1"/>
    <property type="molecule type" value="Genomic_DNA"/>
</dbReference>
<dbReference type="InterPro" id="IPR002208">
    <property type="entry name" value="SecY/SEC61-alpha"/>
</dbReference>